<keyword evidence="3 9" id="KW-0812">Transmembrane</keyword>
<sequence>VVLMLLIIIGNISLIGVIASTSSLHSITNMFIISLSVSDLLVGLVVIPVNLAVPTALFNGYTTCMYAACVTVLVAIASMSNIFAVTVDRYVAITAPLHYRVRMRPTVAIAMISVAWVYATILGLLPILGWRVTQSTCFRGETYPPHYTLLIFFSGCIIPVWGSGILYMRIFTLVRSHQRRITRLMHATRRSSPPTTQVYNWTSSSRKTIKTLAILMVYFEVSWLPVFVTMILDAFISPRLLPAWLHSLFGTLAFVNSALDPLIYGYRNRDIR</sequence>
<evidence type="ECO:0000256" key="10">
    <source>
        <dbReference type="SAM" id="Phobius"/>
    </source>
</evidence>
<evidence type="ECO:0000256" key="6">
    <source>
        <dbReference type="ARBA" id="ARBA00023136"/>
    </source>
</evidence>
<keyword evidence="4 10" id="KW-1133">Transmembrane helix</keyword>
<feature type="non-terminal residue" evidence="12">
    <location>
        <position position="1"/>
    </location>
</feature>
<dbReference type="EnsemblMetazoa" id="CapteT75048">
    <property type="protein sequence ID" value="CapteP75048"/>
    <property type="gene ID" value="CapteG75048"/>
</dbReference>
<dbReference type="EMBL" id="KB292298">
    <property type="protein sequence ID" value="ELU17827.1"/>
    <property type="molecule type" value="Genomic_DNA"/>
</dbReference>
<evidence type="ECO:0000256" key="4">
    <source>
        <dbReference type="ARBA" id="ARBA00022989"/>
    </source>
</evidence>
<dbReference type="GO" id="GO:0005886">
    <property type="term" value="C:plasma membrane"/>
    <property type="evidence" value="ECO:0007669"/>
    <property type="project" value="UniProtKB-SubCell"/>
</dbReference>
<dbReference type="CDD" id="cd14967">
    <property type="entry name" value="7tmA_amine_R-like"/>
    <property type="match status" value="1"/>
</dbReference>
<feature type="domain" description="G-protein coupled receptors family 1 profile" evidence="11">
    <location>
        <begin position="10"/>
        <end position="264"/>
    </location>
</feature>
<organism evidence="12">
    <name type="scientific">Capitella teleta</name>
    <name type="common">Polychaete worm</name>
    <dbReference type="NCBI Taxonomy" id="283909"/>
    <lineage>
        <taxon>Eukaryota</taxon>
        <taxon>Metazoa</taxon>
        <taxon>Spiralia</taxon>
        <taxon>Lophotrochozoa</taxon>
        <taxon>Annelida</taxon>
        <taxon>Polychaeta</taxon>
        <taxon>Sedentaria</taxon>
        <taxon>Scolecida</taxon>
        <taxon>Capitellidae</taxon>
        <taxon>Capitella</taxon>
    </lineage>
</organism>
<feature type="transmembrane region" description="Helical" evidence="10">
    <location>
        <begin position="149"/>
        <end position="170"/>
    </location>
</feature>
<dbReference type="AlphaFoldDB" id="R7VGY6"/>
<evidence type="ECO:0000313" key="12">
    <source>
        <dbReference type="EMBL" id="ELU17827.1"/>
    </source>
</evidence>
<dbReference type="Proteomes" id="UP000014760">
    <property type="component" value="Unassembled WGS sequence"/>
</dbReference>
<keyword evidence="5 9" id="KW-0297">G-protein coupled receptor</keyword>
<dbReference type="PROSITE" id="PS00237">
    <property type="entry name" value="G_PROTEIN_RECEP_F1_1"/>
    <property type="match status" value="1"/>
</dbReference>
<dbReference type="PROSITE" id="PS50262">
    <property type="entry name" value="G_PROTEIN_RECEP_F1_2"/>
    <property type="match status" value="1"/>
</dbReference>
<dbReference type="InterPro" id="IPR017452">
    <property type="entry name" value="GPCR_Rhodpsn_7TM"/>
</dbReference>
<feature type="transmembrane region" description="Helical" evidence="10">
    <location>
        <begin position="31"/>
        <end position="53"/>
    </location>
</feature>
<accession>R7VGY6</accession>
<dbReference type="OMA" id="FCCASSI"/>
<keyword evidence="7 9" id="KW-0675">Receptor</keyword>
<evidence type="ECO:0000256" key="7">
    <source>
        <dbReference type="ARBA" id="ARBA00023170"/>
    </source>
</evidence>
<reference evidence="14" key="1">
    <citation type="submission" date="2012-12" db="EMBL/GenBank/DDBJ databases">
        <authorList>
            <person name="Hellsten U."/>
            <person name="Grimwood J."/>
            <person name="Chapman J.A."/>
            <person name="Shapiro H."/>
            <person name="Aerts A."/>
            <person name="Otillar R.P."/>
            <person name="Terry A.Y."/>
            <person name="Boore J.L."/>
            <person name="Simakov O."/>
            <person name="Marletaz F."/>
            <person name="Cho S.-J."/>
            <person name="Edsinger-Gonzales E."/>
            <person name="Havlak P."/>
            <person name="Kuo D.-H."/>
            <person name="Larsson T."/>
            <person name="Lv J."/>
            <person name="Arendt D."/>
            <person name="Savage R."/>
            <person name="Osoegawa K."/>
            <person name="de Jong P."/>
            <person name="Lindberg D.R."/>
            <person name="Seaver E.C."/>
            <person name="Weisblat D.A."/>
            <person name="Putnam N.H."/>
            <person name="Grigoriev I.V."/>
            <person name="Rokhsar D.S."/>
        </authorList>
    </citation>
    <scope>NUCLEOTIDE SEQUENCE</scope>
    <source>
        <strain evidence="14">I ESC-2004</strain>
    </source>
</reference>
<dbReference type="OrthoDB" id="6287421at2759"/>
<reference evidence="12 14" key="2">
    <citation type="journal article" date="2013" name="Nature">
        <title>Insights into bilaterian evolution from three spiralian genomes.</title>
        <authorList>
            <person name="Simakov O."/>
            <person name="Marletaz F."/>
            <person name="Cho S.J."/>
            <person name="Edsinger-Gonzales E."/>
            <person name="Havlak P."/>
            <person name="Hellsten U."/>
            <person name="Kuo D.H."/>
            <person name="Larsson T."/>
            <person name="Lv J."/>
            <person name="Arendt D."/>
            <person name="Savage R."/>
            <person name="Osoegawa K."/>
            <person name="de Jong P."/>
            <person name="Grimwood J."/>
            <person name="Chapman J.A."/>
            <person name="Shapiro H."/>
            <person name="Aerts A."/>
            <person name="Otillar R.P."/>
            <person name="Terry A.Y."/>
            <person name="Boore J.L."/>
            <person name="Grigoriev I.V."/>
            <person name="Lindberg D.R."/>
            <person name="Seaver E.C."/>
            <person name="Weisblat D.A."/>
            <person name="Putnam N.H."/>
            <person name="Rokhsar D.S."/>
        </authorList>
    </citation>
    <scope>NUCLEOTIDE SEQUENCE</scope>
    <source>
        <strain evidence="12 14">I ESC-2004</strain>
    </source>
</reference>
<evidence type="ECO:0000259" key="11">
    <source>
        <dbReference type="PROSITE" id="PS50262"/>
    </source>
</evidence>
<dbReference type="PRINTS" id="PR00237">
    <property type="entry name" value="GPCRRHODOPSN"/>
</dbReference>
<feature type="non-terminal residue" evidence="12">
    <location>
        <position position="272"/>
    </location>
</feature>
<evidence type="ECO:0000256" key="2">
    <source>
        <dbReference type="ARBA" id="ARBA00022475"/>
    </source>
</evidence>
<dbReference type="PANTHER" id="PTHR22752">
    <property type="entry name" value="G PROTEIN-COUPLED RECEPTOR"/>
    <property type="match status" value="1"/>
</dbReference>
<reference evidence="13" key="3">
    <citation type="submission" date="2015-06" db="UniProtKB">
        <authorList>
            <consortium name="EnsemblMetazoa"/>
        </authorList>
    </citation>
    <scope>IDENTIFICATION</scope>
</reference>
<feature type="transmembrane region" description="Helical" evidence="10">
    <location>
        <begin position="212"/>
        <end position="232"/>
    </location>
</feature>
<dbReference type="Gene3D" id="1.20.1070.10">
    <property type="entry name" value="Rhodopsin 7-helix transmembrane proteins"/>
    <property type="match status" value="1"/>
</dbReference>
<dbReference type="SUPFAM" id="SSF81321">
    <property type="entry name" value="Family A G protein-coupled receptor-like"/>
    <property type="match status" value="1"/>
</dbReference>
<dbReference type="InterPro" id="IPR000276">
    <property type="entry name" value="GPCR_Rhodpsn"/>
</dbReference>
<dbReference type="Pfam" id="PF00001">
    <property type="entry name" value="7tm_1"/>
    <property type="match status" value="1"/>
</dbReference>
<keyword evidence="2" id="KW-1003">Cell membrane</keyword>
<evidence type="ECO:0000256" key="9">
    <source>
        <dbReference type="RuleBase" id="RU000688"/>
    </source>
</evidence>
<dbReference type="EMBL" id="AMQN01003952">
    <property type="status" value="NOT_ANNOTATED_CDS"/>
    <property type="molecule type" value="Genomic_DNA"/>
</dbReference>
<name>R7VGY6_CAPTE</name>
<dbReference type="SMART" id="SM01381">
    <property type="entry name" value="7TM_GPCR_Srsx"/>
    <property type="match status" value="1"/>
</dbReference>
<keyword evidence="8 9" id="KW-0807">Transducer</keyword>
<gene>
    <name evidence="12" type="ORF">CAPTEDRAFT_75048</name>
</gene>
<comment type="similarity">
    <text evidence="9">Belongs to the G-protein coupled receptor 1 family.</text>
</comment>
<keyword evidence="6 10" id="KW-0472">Membrane</keyword>
<feature type="transmembrane region" description="Helical" evidence="10">
    <location>
        <begin position="107"/>
        <end position="129"/>
    </location>
</feature>
<dbReference type="STRING" id="283909.R7VGY6"/>
<evidence type="ECO:0000256" key="3">
    <source>
        <dbReference type="ARBA" id="ARBA00022692"/>
    </source>
</evidence>
<feature type="transmembrane region" description="Helical" evidence="10">
    <location>
        <begin position="65"/>
        <end position="87"/>
    </location>
</feature>
<comment type="subcellular location">
    <subcellularLocation>
        <location evidence="1">Cell membrane</location>
        <topology evidence="1">Multi-pass membrane protein</topology>
    </subcellularLocation>
</comment>
<evidence type="ECO:0000313" key="14">
    <source>
        <dbReference type="Proteomes" id="UP000014760"/>
    </source>
</evidence>
<proteinExistence type="inferred from homology"/>
<dbReference type="HOGENOM" id="CLU_009579_11_5_1"/>
<evidence type="ECO:0000313" key="13">
    <source>
        <dbReference type="EnsemblMetazoa" id="CapteP75048"/>
    </source>
</evidence>
<feature type="transmembrane region" description="Helical" evidence="10">
    <location>
        <begin position="244"/>
        <end position="266"/>
    </location>
</feature>
<dbReference type="GO" id="GO:0004930">
    <property type="term" value="F:G protein-coupled receptor activity"/>
    <property type="evidence" value="ECO:0007669"/>
    <property type="project" value="UniProtKB-KW"/>
</dbReference>
<evidence type="ECO:0000256" key="5">
    <source>
        <dbReference type="ARBA" id="ARBA00023040"/>
    </source>
</evidence>
<evidence type="ECO:0000256" key="8">
    <source>
        <dbReference type="ARBA" id="ARBA00023224"/>
    </source>
</evidence>
<protein>
    <recommendedName>
        <fullName evidence="11">G-protein coupled receptors family 1 profile domain-containing protein</fullName>
    </recommendedName>
</protein>
<feature type="transmembrane region" description="Helical" evidence="10">
    <location>
        <begin position="6"/>
        <end position="24"/>
    </location>
</feature>
<evidence type="ECO:0000256" key="1">
    <source>
        <dbReference type="ARBA" id="ARBA00004651"/>
    </source>
</evidence>
<keyword evidence="14" id="KW-1185">Reference proteome</keyword>